<gene>
    <name evidence="4" type="ORF">FHS24_000046</name>
</gene>
<dbReference type="PANTHER" id="PTHR43630">
    <property type="entry name" value="POLY-BETA-1,6-N-ACETYL-D-GLUCOSAMINE SYNTHASE"/>
    <property type="match status" value="1"/>
</dbReference>
<evidence type="ECO:0000259" key="3">
    <source>
        <dbReference type="Pfam" id="PF00535"/>
    </source>
</evidence>
<organism evidence="4 5">
    <name type="scientific">Psychrobacter luti</name>
    <dbReference type="NCBI Taxonomy" id="198481"/>
    <lineage>
        <taxon>Bacteria</taxon>
        <taxon>Pseudomonadati</taxon>
        <taxon>Pseudomonadota</taxon>
        <taxon>Gammaproteobacteria</taxon>
        <taxon>Moraxellales</taxon>
        <taxon>Moraxellaceae</taxon>
        <taxon>Psychrobacter</taxon>
    </lineage>
</organism>
<sequence length="395" mass="46825">MSLCLNMIVKDESHIIEDTLENICRYFPITYWVISDTGSSDNTIAIIKNFFKKKGIKGEIHQESWKNFSHNRNAALYACKDKADYVLIFDADDSVEGNLNLPKLNKDAYYFQMSNESNTLKYYRKLIVKNNGTYKWYGVLHEFLKSDDEKTREEVNGDYFVISGRKGNRSLNKDKYSDDAEMLKQAYLSGEDVDLLPRYAFYCAQSYRDAGLIDEAIEWYKERVILENKGWKDEVYCSYKELGLLLEKRENYKDALYYWRLGVELDPMRAECWYHLSRRHSWNKNVALAYVYAKQASELSIPEGNRLFITKNIYQYWSYYEWCLNAYKLGKTQESYQAFKKLTLHCTEDLINRVAHQVKDYRDLILKDSFDNIRLLTINLHRLNKVKLLDEVVNE</sequence>
<evidence type="ECO:0000313" key="5">
    <source>
        <dbReference type="Proteomes" id="UP000588111"/>
    </source>
</evidence>
<dbReference type="Pfam" id="PF00535">
    <property type="entry name" value="Glycos_transf_2"/>
    <property type="match status" value="1"/>
</dbReference>
<name>A0A839TBW8_9GAMM</name>
<comment type="caution">
    <text evidence="4">The sequence shown here is derived from an EMBL/GenBank/DDBJ whole genome shotgun (WGS) entry which is preliminary data.</text>
</comment>
<dbReference type="Gene3D" id="3.90.550.10">
    <property type="entry name" value="Spore Coat Polysaccharide Biosynthesis Protein SpsA, Chain A"/>
    <property type="match status" value="1"/>
</dbReference>
<evidence type="ECO:0000256" key="1">
    <source>
        <dbReference type="ARBA" id="ARBA00038494"/>
    </source>
</evidence>
<dbReference type="InterPro" id="IPR001173">
    <property type="entry name" value="Glyco_trans_2-like"/>
</dbReference>
<dbReference type="RefSeq" id="WP_183617687.1">
    <property type="nucleotide sequence ID" value="NZ_CAJHAH010000004.1"/>
</dbReference>
<dbReference type="Proteomes" id="UP000588111">
    <property type="component" value="Unassembled WGS sequence"/>
</dbReference>
<dbReference type="AlphaFoldDB" id="A0A839TBW8"/>
<feature type="repeat" description="TPR" evidence="2">
    <location>
        <begin position="236"/>
        <end position="269"/>
    </location>
</feature>
<dbReference type="PANTHER" id="PTHR43630:SF2">
    <property type="entry name" value="GLYCOSYLTRANSFERASE"/>
    <property type="match status" value="1"/>
</dbReference>
<reference evidence="4 5" key="1">
    <citation type="submission" date="2020-08" db="EMBL/GenBank/DDBJ databases">
        <title>Genomic Encyclopedia of Type Strains, Phase III (KMG-III): the genomes of soil and plant-associated and newly described type strains.</title>
        <authorList>
            <person name="Whitman W."/>
        </authorList>
    </citation>
    <scope>NUCLEOTIDE SEQUENCE [LARGE SCALE GENOMIC DNA]</scope>
    <source>
        <strain evidence="4 5">CECT 5885</strain>
    </source>
</reference>
<keyword evidence="2" id="KW-0802">TPR repeat</keyword>
<dbReference type="InterPro" id="IPR019734">
    <property type="entry name" value="TPR_rpt"/>
</dbReference>
<keyword evidence="5" id="KW-1185">Reference proteome</keyword>
<dbReference type="InterPro" id="IPR011990">
    <property type="entry name" value="TPR-like_helical_dom_sf"/>
</dbReference>
<accession>A0A839TBW8</accession>
<evidence type="ECO:0000313" key="4">
    <source>
        <dbReference type="EMBL" id="MBB3105555.1"/>
    </source>
</evidence>
<dbReference type="Gene3D" id="1.25.40.10">
    <property type="entry name" value="Tetratricopeptide repeat domain"/>
    <property type="match status" value="1"/>
</dbReference>
<dbReference type="SUPFAM" id="SSF53448">
    <property type="entry name" value="Nucleotide-diphospho-sugar transferases"/>
    <property type="match status" value="1"/>
</dbReference>
<dbReference type="PROSITE" id="PS50005">
    <property type="entry name" value="TPR"/>
    <property type="match status" value="1"/>
</dbReference>
<dbReference type="SUPFAM" id="SSF81901">
    <property type="entry name" value="HCP-like"/>
    <property type="match status" value="1"/>
</dbReference>
<proteinExistence type="inferred from homology"/>
<protein>
    <submittedName>
        <fullName evidence="4">Tetratricopeptide (TPR) repeat protein</fullName>
    </submittedName>
</protein>
<dbReference type="EMBL" id="JACHXL010000001">
    <property type="protein sequence ID" value="MBB3105555.1"/>
    <property type="molecule type" value="Genomic_DNA"/>
</dbReference>
<dbReference type="InterPro" id="IPR029044">
    <property type="entry name" value="Nucleotide-diphossugar_trans"/>
</dbReference>
<evidence type="ECO:0000256" key="2">
    <source>
        <dbReference type="PROSITE-ProRule" id="PRU00339"/>
    </source>
</evidence>
<comment type="similarity">
    <text evidence="1">Belongs to the glycosyltransferase 2 family. WaaE/KdtX subfamily.</text>
</comment>
<feature type="domain" description="Glycosyltransferase 2-like" evidence="3">
    <location>
        <begin position="7"/>
        <end position="104"/>
    </location>
</feature>